<evidence type="ECO:0000256" key="3">
    <source>
        <dbReference type="ARBA" id="ARBA00023163"/>
    </source>
</evidence>
<dbReference type="PANTHER" id="PTHR46796">
    <property type="entry name" value="HTH-TYPE TRANSCRIPTIONAL ACTIVATOR RHAS-RELATED"/>
    <property type="match status" value="1"/>
</dbReference>
<evidence type="ECO:0000259" key="4">
    <source>
        <dbReference type="PROSITE" id="PS01124"/>
    </source>
</evidence>
<keyword evidence="6" id="KW-1185">Reference proteome</keyword>
<organism evidence="5 6">
    <name type="scientific">Mesorhizobium marinum</name>
    <dbReference type="NCBI Taxonomy" id="3228790"/>
    <lineage>
        <taxon>Bacteria</taxon>
        <taxon>Pseudomonadati</taxon>
        <taxon>Pseudomonadota</taxon>
        <taxon>Alphaproteobacteria</taxon>
        <taxon>Hyphomicrobiales</taxon>
        <taxon>Phyllobacteriaceae</taxon>
        <taxon>Mesorhizobium</taxon>
    </lineage>
</organism>
<dbReference type="InterPro" id="IPR018060">
    <property type="entry name" value="HTH_AraC"/>
</dbReference>
<keyword evidence="2" id="KW-0238">DNA-binding</keyword>
<evidence type="ECO:0000256" key="1">
    <source>
        <dbReference type="ARBA" id="ARBA00023015"/>
    </source>
</evidence>
<evidence type="ECO:0000313" key="6">
    <source>
        <dbReference type="Proteomes" id="UP001556196"/>
    </source>
</evidence>
<name>A0ABV3QWY1_9HYPH</name>
<dbReference type="Proteomes" id="UP001556196">
    <property type="component" value="Unassembled WGS sequence"/>
</dbReference>
<dbReference type="Pfam" id="PF12833">
    <property type="entry name" value="HTH_18"/>
    <property type="match status" value="1"/>
</dbReference>
<dbReference type="PROSITE" id="PS01124">
    <property type="entry name" value="HTH_ARAC_FAMILY_2"/>
    <property type="match status" value="1"/>
</dbReference>
<sequence>MTTNPGFHCWRHRARDDESLIVFPDGCRDVLIIRPKRGPVQILLTALDVRPRHAHLAAGDDVVGYRLRPGTTMSPAELEAIRRAPAQSQQILANASRSGTDAGDAIQLLSEPGITVARAARRHGVSLRTLQRHFISSDLPPPDFWRQLSRARRAAAMLGQSEPLAVIAGECGFSDQAHMSRDLRRWFSSTPAQLSRSPLALELLRQPALGNWTGEQISTR</sequence>
<dbReference type="EMBL" id="JBFOCI010000002">
    <property type="protein sequence ID" value="MEW9805556.1"/>
    <property type="molecule type" value="Genomic_DNA"/>
</dbReference>
<reference evidence="5 6" key="1">
    <citation type="submission" date="2024-06" db="EMBL/GenBank/DDBJ databases">
        <authorList>
            <person name="Tuo L."/>
        </authorList>
    </citation>
    <scope>NUCLEOTIDE SEQUENCE [LARGE SCALE GENOMIC DNA]</scope>
    <source>
        <strain evidence="5 6">ZMM04-5</strain>
    </source>
</reference>
<keyword evidence="1" id="KW-0805">Transcription regulation</keyword>
<dbReference type="InterPro" id="IPR009057">
    <property type="entry name" value="Homeodomain-like_sf"/>
</dbReference>
<evidence type="ECO:0000256" key="2">
    <source>
        <dbReference type="ARBA" id="ARBA00023125"/>
    </source>
</evidence>
<evidence type="ECO:0000313" key="5">
    <source>
        <dbReference type="EMBL" id="MEW9805556.1"/>
    </source>
</evidence>
<protein>
    <submittedName>
        <fullName evidence="5">Helix-turn-helix domain-containing protein</fullName>
    </submittedName>
</protein>
<feature type="domain" description="HTH araC/xylS-type" evidence="4">
    <location>
        <begin position="109"/>
        <end position="197"/>
    </location>
</feature>
<keyword evidence="3" id="KW-0804">Transcription</keyword>
<comment type="caution">
    <text evidence="5">The sequence shown here is derived from an EMBL/GenBank/DDBJ whole genome shotgun (WGS) entry which is preliminary data.</text>
</comment>
<dbReference type="SMART" id="SM00342">
    <property type="entry name" value="HTH_ARAC"/>
    <property type="match status" value="1"/>
</dbReference>
<dbReference type="Gene3D" id="1.10.10.60">
    <property type="entry name" value="Homeodomain-like"/>
    <property type="match status" value="1"/>
</dbReference>
<dbReference type="InterPro" id="IPR050204">
    <property type="entry name" value="AraC_XylS_family_regulators"/>
</dbReference>
<proteinExistence type="predicted"/>
<gene>
    <name evidence="5" type="ORF">ABUE31_06110</name>
</gene>
<dbReference type="SUPFAM" id="SSF46689">
    <property type="entry name" value="Homeodomain-like"/>
    <property type="match status" value="1"/>
</dbReference>
<accession>A0ABV3QWY1</accession>
<dbReference type="RefSeq" id="WP_367722649.1">
    <property type="nucleotide sequence ID" value="NZ_JBFOCI010000002.1"/>
</dbReference>